<name>M7MYI8_9FLAO</name>
<proteinExistence type="predicted"/>
<keyword evidence="2" id="KW-1185">Reference proteome</keyword>
<gene>
    <name evidence="1" type="ORF">D778_00508</name>
</gene>
<evidence type="ECO:0008006" key="3">
    <source>
        <dbReference type="Google" id="ProtNLM"/>
    </source>
</evidence>
<dbReference type="RefSeq" id="WP_007650109.1">
    <property type="nucleotide sequence ID" value="NZ_ANLA01000015.1"/>
</dbReference>
<organism evidence="1 2">
    <name type="scientific">Xanthomarina gelatinilytica</name>
    <dbReference type="NCBI Taxonomy" id="1137281"/>
    <lineage>
        <taxon>Bacteria</taxon>
        <taxon>Pseudomonadati</taxon>
        <taxon>Bacteroidota</taxon>
        <taxon>Flavobacteriia</taxon>
        <taxon>Flavobacteriales</taxon>
        <taxon>Flavobacteriaceae</taxon>
        <taxon>Xanthomarina</taxon>
    </lineage>
</organism>
<dbReference type="Proteomes" id="UP000012024">
    <property type="component" value="Unassembled WGS sequence"/>
</dbReference>
<dbReference type="eggNOG" id="ENOG5032W4Y">
    <property type="taxonomic scope" value="Bacteria"/>
</dbReference>
<dbReference type="PATRIC" id="fig|1137281.3.peg.1940"/>
<reference evidence="1 2" key="1">
    <citation type="submission" date="2012-12" db="EMBL/GenBank/DDBJ databases">
        <title>Genome assembly of Formosa sp. AK20.</title>
        <authorList>
            <person name="Kumar R."/>
            <person name="Khatri I."/>
            <person name="Vaidya B."/>
            <person name="Subramanian S."/>
            <person name="Pinnaka A."/>
        </authorList>
    </citation>
    <scope>NUCLEOTIDE SEQUENCE [LARGE SCALE GENOMIC DNA]</scope>
    <source>
        <strain evidence="1 2">AK20</strain>
    </source>
</reference>
<dbReference type="EMBL" id="ANLA01000015">
    <property type="protein sequence ID" value="EMQ94554.1"/>
    <property type="molecule type" value="Genomic_DNA"/>
</dbReference>
<dbReference type="AlphaFoldDB" id="M7MYI8"/>
<protein>
    <recommendedName>
        <fullName evidence="3">TerB family tellurite resistance protein</fullName>
    </recommendedName>
</protein>
<sequence>MKYNNWTKAELQTYILLLCANADSEETEEEIHVIKSKTDSNIFEKIYQEFKKDNENERFEKIDENIHHLEYSNQELTQFRKEMHEVFFTDKKLMLMEKNLDRIMDNILY</sequence>
<dbReference type="GeneID" id="98641808"/>
<dbReference type="OrthoDB" id="9770030at2"/>
<comment type="caution">
    <text evidence="1">The sequence shown here is derived from an EMBL/GenBank/DDBJ whole genome shotgun (WGS) entry which is preliminary data.</text>
</comment>
<evidence type="ECO:0000313" key="1">
    <source>
        <dbReference type="EMBL" id="EMQ94554.1"/>
    </source>
</evidence>
<accession>M7MYI8</accession>
<evidence type="ECO:0000313" key="2">
    <source>
        <dbReference type="Proteomes" id="UP000012024"/>
    </source>
</evidence>